<evidence type="ECO:0000313" key="2">
    <source>
        <dbReference type="Proteomes" id="UP000001651"/>
    </source>
</evidence>
<organism evidence="1 2">
    <name type="scientific">Lacticaseibacillus paracasei (strain ATCC 334 / BCRC 17002 / CCUG 31169 / CIP 107868 / KCTC 3260 / NRRL B-441)</name>
    <name type="common">Lactobacillus paracasei</name>
    <dbReference type="NCBI Taxonomy" id="321967"/>
    <lineage>
        <taxon>Bacteria</taxon>
        <taxon>Bacillati</taxon>
        <taxon>Bacillota</taxon>
        <taxon>Bacilli</taxon>
        <taxon>Lactobacillales</taxon>
        <taxon>Lactobacillaceae</taxon>
        <taxon>Lacticaseibacillus</taxon>
    </lineage>
</organism>
<sequence>MFALQILWTRESRETVKKIRAAIKAGLITLTRIIVMNVHGSKGVINQAQRQKIIASRLSLKHIKIRGPFRQLKHFKTSSSYGIELTRRMQQSKPNIAINKLV</sequence>
<accession>Q035E7</accession>
<proteinExistence type="predicted"/>
<gene>
    <name evidence="1" type="ordered locus">LSEI_2439</name>
</gene>
<dbReference type="Proteomes" id="UP000001651">
    <property type="component" value="Chromosome"/>
</dbReference>
<protein>
    <submittedName>
        <fullName evidence="1">Uncharacterized protein</fullName>
    </submittedName>
</protein>
<dbReference type="AlphaFoldDB" id="Q035E7"/>
<dbReference type="KEGG" id="lca:LSEI_2439"/>
<dbReference type="PaxDb" id="321967-LSEI_2439"/>
<evidence type="ECO:0000313" key="1">
    <source>
        <dbReference type="EMBL" id="ABJ71175.1"/>
    </source>
</evidence>
<dbReference type="HOGENOM" id="CLU_2273731_0_0_9"/>
<keyword evidence="2" id="KW-1185">Reference proteome</keyword>
<name>Q035E7_LACP3</name>
<reference evidence="1 2" key="1">
    <citation type="journal article" date="2006" name="Proc. Natl. Acad. Sci. U.S.A.">
        <title>Comparative genomics of the lactic acid bacteria.</title>
        <authorList>
            <person name="Makarova K."/>
            <person name="Slesarev A."/>
            <person name="Wolf Y."/>
            <person name="Sorokin A."/>
            <person name="Mirkin B."/>
            <person name="Koonin E."/>
            <person name="Pavlov A."/>
            <person name="Pavlova N."/>
            <person name="Karamychev V."/>
            <person name="Polouchine N."/>
            <person name="Shakhova V."/>
            <person name="Grigoriev I."/>
            <person name="Lou Y."/>
            <person name="Rohksar D."/>
            <person name="Lucas S."/>
            <person name="Huang K."/>
            <person name="Goodstein D.M."/>
            <person name="Hawkins T."/>
            <person name="Plengvidhya V."/>
            <person name="Welker D."/>
            <person name="Hughes J."/>
            <person name="Goh Y."/>
            <person name="Benson A."/>
            <person name="Baldwin K."/>
            <person name="Lee J.H."/>
            <person name="Diaz-Muniz I."/>
            <person name="Dosti B."/>
            <person name="Smeianov V."/>
            <person name="Wechter W."/>
            <person name="Barabote R."/>
            <person name="Lorca G."/>
            <person name="Altermann E."/>
            <person name="Barrangou R."/>
            <person name="Ganesan B."/>
            <person name="Xie Y."/>
            <person name="Rawsthorne H."/>
            <person name="Tamir D."/>
            <person name="Parker C."/>
            <person name="Breidt F."/>
            <person name="Broadbent J."/>
            <person name="Hutkins R."/>
            <person name="O'Sullivan D."/>
            <person name="Steele J."/>
            <person name="Unlu G."/>
            <person name="Saier M."/>
            <person name="Klaenhammer T."/>
            <person name="Richardson P."/>
            <person name="Kozyavkin S."/>
            <person name="Weimer B."/>
            <person name="Mills D."/>
        </authorList>
    </citation>
    <scope>NUCLEOTIDE SEQUENCE [LARGE SCALE GENOMIC DNA]</scope>
    <source>
        <strain evidence="2">ATCC 334 / BCRC 17002 / CCUG 31169 / CIP 107868 / KCTC 3260 / NRRL B-441</strain>
    </source>
</reference>
<dbReference type="EMBL" id="CP000423">
    <property type="protein sequence ID" value="ABJ71175.1"/>
    <property type="molecule type" value="Genomic_DNA"/>
</dbReference>